<name>A0A271KFR3_9HYPH</name>
<dbReference type="Proteomes" id="UP000215931">
    <property type="component" value="Unassembled WGS sequence"/>
</dbReference>
<dbReference type="OrthoDB" id="8098432at2"/>
<feature type="signal peptide" evidence="1">
    <location>
        <begin position="1"/>
        <end position="18"/>
    </location>
</feature>
<comment type="caution">
    <text evidence="2">The sequence shown here is derived from an EMBL/GenBank/DDBJ whole genome shotgun (WGS) entry which is preliminary data.</text>
</comment>
<accession>A0A271KFR3</accession>
<organism evidence="2 3">
    <name type="scientific">Mesorhizobium wenxiniae</name>
    <dbReference type="NCBI Taxonomy" id="2014805"/>
    <lineage>
        <taxon>Bacteria</taxon>
        <taxon>Pseudomonadati</taxon>
        <taxon>Pseudomonadota</taxon>
        <taxon>Alphaproteobacteria</taxon>
        <taxon>Hyphomicrobiales</taxon>
        <taxon>Phyllobacteriaceae</taxon>
        <taxon>Mesorhizobium</taxon>
    </lineage>
</organism>
<evidence type="ECO:0008006" key="4">
    <source>
        <dbReference type="Google" id="ProtNLM"/>
    </source>
</evidence>
<feature type="chain" id="PRO_5012899404" description="Lipoprotein" evidence="1">
    <location>
        <begin position="19"/>
        <end position="67"/>
    </location>
</feature>
<evidence type="ECO:0000313" key="2">
    <source>
        <dbReference type="EMBL" id="PAP94536.1"/>
    </source>
</evidence>
<dbReference type="AlphaFoldDB" id="A0A271KFR3"/>
<protein>
    <recommendedName>
        <fullName evidence="4">Lipoprotein</fullName>
    </recommendedName>
</protein>
<evidence type="ECO:0000313" key="3">
    <source>
        <dbReference type="Proteomes" id="UP000215931"/>
    </source>
</evidence>
<keyword evidence="3" id="KW-1185">Reference proteome</keyword>
<evidence type="ECO:0000256" key="1">
    <source>
        <dbReference type="SAM" id="SignalP"/>
    </source>
</evidence>
<dbReference type="RefSeq" id="WP_095519456.1">
    <property type="nucleotide sequence ID" value="NZ_NPKH01000021.1"/>
</dbReference>
<sequence>MGKALILCLALAGCSATAPIGNPREVWCDHNQPRRPSLVVVAAMTRPELDEMNTHNAQGTQWCGWRP</sequence>
<gene>
    <name evidence="2" type="ORF">CIT31_16180</name>
</gene>
<reference evidence="2 3" key="1">
    <citation type="submission" date="2017-08" db="EMBL/GenBank/DDBJ databases">
        <title>Mesorhizobium wenxinae sp. nov., a novel rhizobial species isolated from root nodules of chickpea (Cicer arietinum L.).</title>
        <authorList>
            <person name="Zhang J."/>
        </authorList>
    </citation>
    <scope>NUCLEOTIDE SEQUENCE [LARGE SCALE GENOMIC DNA]</scope>
    <source>
        <strain evidence="3">WYCCWR 10019</strain>
    </source>
</reference>
<keyword evidence="1" id="KW-0732">Signal</keyword>
<dbReference type="EMBL" id="NPKH01000021">
    <property type="protein sequence ID" value="PAP94536.1"/>
    <property type="molecule type" value="Genomic_DNA"/>
</dbReference>
<proteinExistence type="predicted"/>